<comment type="caution">
    <text evidence="1">The sequence shown here is derived from an EMBL/GenBank/DDBJ whole genome shotgun (WGS) entry which is preliminary data.</text>
</comment>
<name>A0AAD7DR94_MYCRO</name>
<organism evidence="1 2">
    <name type="scientific">Mycena rosella</name>
    <name type="common">Pink bonnet</name>
    <name type="synonym">Agaricus rosellus</name>
    <dbReference type="NCBI Taxonomy" id="1033263"/>
    <lineage>
        <taxon>Eukaryota</taxon>
        <taxon>Fungi</taxon>
        <taxon>Dikarya</taxon>
        <taxon>Basidiomycota</taxon>
        <taxon>Agaricomycotina</taxon>
        <taxon>Agaricomycetes</taxon>
        <taxon>Agaricomycetidae</taxon>
        <taxon>Agaricales</taxon>
        <taxon>Marasmiineae</taxon>
        <taxon>Mycenaceae</taxon>
        <taxon>Mycena</taxon>
    </lineage>
</organism>
<accession>A0AAD7DR94</accession>
<feature type="non-terminal residue" evidence="1">
    <location>
        <position position="1"/>
    </location>
</feature>
<dbReference type="EMBL" id="JARKIE010000031">
    <property type="protein sequence ID" value="KAJ7697199.1"/>
    <property type="molecule type" value="Genomic_DNA"/>
</dbReference>
<gene>
    <name evidence="1" type="ORF">B0H17DRAFT_832786</name>
</gene>
<dbReference type="Proteomes" id="UP001221757">
    <property type="component" value="Unassembled WGS sequence"/>
</dbReference>
<protein>
    <submittedName>
        <fullName evidence="1">Uncharacterized protein</fullName>
    </submittedName>
</protein>
<keyword evidence="2" id="KW-1185">Reference proteome</keyword>
<sequence length="61" mass="7155">FLLDKLLKESGRSKDWPVMPLPLKDWDAEIDNPLIAEQLDYDRDAERARAEEQISKLNTEQ</sequence>
<evidence type="ECO:0000313" key="1">
    <source>
        <dbReference type="EMBL" id="KAJ7697199.1"/>
    </source>
</evidence>
<evidence type="ECO:0000313" key="2">
    <source>
        <dbReference type="Proteomes" id="UP001221757"/>
    </source>
</evidence>
<proteinExistence type="predicted"/>
<dbReference type="AlphaFoldDB" id="A0AAD7DR94"/>
<feature type="non-terminal residue" evidence="1">
    <location>
        <position position="61"/>
    </location>
</feature>
<reference evidence="1" key="1">
    <citation type="submission" date="2023-03" db="EMBL/GenBank/DDBJ databases">
        <title>Massive genome expansion in bonnet fungi (Mycena s.s.) driven by repeated elements and novel gene families across ecological guilds.</title>
        <authorList>
            <consortium name="Lawrence Berkeley National Laboratory"/>
            <person name="Harder C.B."/>
            <person name="Miyauchi S."/>
            <person name="Viragh M."/>
            <person name="Kuo A."/>
            <person name="Thoen E."/>
            <person name="Andreopoulos B."/>
            <person name="Lu D."/>
            <person name="Skrede I."/>
            <person name="Drula E."/>
            <person name="Henrissat B."/>
            <person name="Morin E."/>
            <person name="Kohler A."/>
            <person name="Barry K."/>
            <person name="LaButti K."/>
            <person name="Morin E."/>
            <person name="Salamov A."/>
            <person name="Lipzen A."/>
            <person name="Mereny Z."/>
            <person name="Hegedus B."/>
            <person name="Baldrian P."/>
            <person name="Stursova M."/>
            <person name="Weitz H."/>
            <person name="Taylor A."/>
            <person name="Grigoriev I.V."/>
            <person name="Nagy L.G."/>
            <person name="Martin F."/>
            <person name="Kauserud H."/>
        </authorList>
    </citation>
    <scope>NUCLEOTIDE SEQUENCE</scope>
    <source>
        <strain evidence="1">CBHHK067</strain>
    </source>
</reference>